<keyword evidence="13 23" id="KW-0067">ATP-binding</keyword>
<keyword evidence="10" id="KW-0677">Repeat</keyword>
<dbReference type="PROSITE" id="PS00108">
    <property type="entry name" value="PROTEIN_KINASE_ST"/>
    <property type="match status" value="1"/>
</dbReference>
<keyword evidence="16 25" id="KW-0472">Membrane</keyword>
<evidence type="ECO:0000259" key="26">
    <source>
        <dbReference type="PROSITE" id="PS50011"/>
    </source>
</evidence>
<dbReference type="NCBIfam" id="NF003239">
    <property type="entry name" value="PRK04199.1-4"/>
    <property type="match status" value="1"/>
</dbReference>
<dbReference type="InterPro" id="IPR016180">
    <property type="entry name" value="Ribosomal_uL16_dom"/>
</dbReference>
<dbReference type="PROSITE" id="PS00107">
    <property type="entry name" value="PROTEIN_KINASE_ATP"/>
    <property type="match status" value="1"/>
</dbReference>
<evidence type="ECO:0000256" key="15">
    <source>
        <dbReference type="ARBA" id="ARBA00022989"/>
    </source>
</evidence>
<dbReference type="FunFam" id="3.80.10.10:FF:000387">
    <property type="entry name" value="Probable LRR receptor-like serine/threonine-protein kinase At1g06840"/>
    <property type="match status" value="1"/>
</dbReference>
<keyword evidence="14" id="KW-0689">Ribosomal protein</keyword>
<dbReference type="GO" id="GO:0003735">
    <property type="term" value="F:structural constituent of ribosome"/>
    <property type="evidence" value="ECO:0007669"/>
    <property type="project" value="InterPro"/>
</dbReference>
<dbReference type="GO" id="GO:0004674">
    <property type="term" value="F:protein serine/threonine kinase activity"/>
    <property type="evidence" value="ECO:0007669"/>
    <property type="project" value="UniProtKB-KW"/>
</dbReference>
<comment type="similarity">
    <text evidence="2">Belongs to the protein kinase superfamily. Ser/Thr protein kinase family.</text>
</comment>
<keyword evidence="15 25" id="KW-1133">Transmembrane helix</keyword>
<dbReference type="SUPFAM" id="SSF54686">
    <property type="entry name" value="Ribosomal protein L16p/L10e"/>
    <property type="match status" value="1"/>
</dbReference>
<dbReference type="Gene3D" id="3.30.200.20">
    <property type="entry name" value="Phosphorylase Kinase, domain 1"/>
    <property type="match status" value="1"/>
</dbReference>
<evidence type="ECO:0000256" key="3">
    <source>
        <dbReference type="ARBA" id="ARBA00008931"/>
    </source>
</evidence>
<evidence type="ECO:0000256" key="22">
    <source>
        <dbReference type="ARBA" id="ARBA00048679"/>
    </source>
</evidence>
<accession>A0A5N6PDU8</accession>
<dbReference type="PANTHER" id="PTHR45974:SF134">
    <property type="entry name" value="OS01G0960400 PROTEIN"/>
    <property type="match status" value="1"/>
</dbReference>
<dbReference type="SUPFAM" id="SSF52058">
    <property type="entry name" value="L domain-like"/>
    <property type="match status" value="1"/>
</dbReference>
<dbReference type="InterPro" id="IPR011009">
    <property type="entry name" value="Kinase-like_dom_sf"/>
</dbReference>
<protein>
    <recommendedName>
        <fullName evidence="4">non-specific serine/threonine protein kinase</fullName>
        <ecNumber evidence="4">2.7.11.1</ecNumber>
    </recommendedName>
</protein>
<feature type="compositionally biased region" description="Polar residues" evidence="24">
    <location>
        <begin position="931"/>
        <end position="953"/>
    </location>
</feature>
<dbReference type="EC" id="2.7.11.1" evidence="4"/>
<keyword evidence="6" id="KW-0433">Leucine-rich repeat</keyword>
<evidence type="ECO:0000256" key="17">
    <source>
        <dbReference type="ARBA" id="ARBA00023170"/>
    </source>
</evidence>
<comment type="catalytic activity">
    <reaction evidence="22">
        <text>L-seryl-[protein] + ATP = O-phospho-L-seryl-[protein] + ADP + H(+)</text>
        <dbReference type="Rhea" id="RHEA:17989"/>
        <dbReference type="Rhea" id="RHEA-COMP:9863"/>
        <dbReference type="Rhea" id="RHEA-COMP:11604"/>
        <dbReference type="ChEBI" id="CHEBI:15378"/>
        <dbReference type="ChEBI" id="CHEBI:29999"/>
        <dbReference type="ChEBI" id="CHEBI:30616"/>
        <dbReference type="ChEBI" id="CHEBI:83421"/>
        <dbReference type="ChEBI" id="CHEBI:456216"/>
        <dbReference type="EC" id="2.7.11.1"/>
    </reaction>
</comment>
<evidence type="ECO:0000256" key="2">
    <source>
        <dbReference type="ARBA" id="ARBA00008684"/>
    </source>
</evidence>
<dbReference type="PANTHER" id="PTHR45974">
    <property type="entry name" value="RECEPTOR-LIKE PROTEIN 55"/>
    <property type="match status" value="1"/>
</dbReference>
<proteinExistence type="inferred from homology"/>
<evidence type="ECO:0000256" key="12">
    <source>
        <dbReference type="ARBA" id="ARBA00022777"/>
    </source>
</evidence>
<evidence type="ECO:0000313" key="27">
    <source>
        <dbReference type="EMBL" id="KAD6119938.1"/>
    </source>
</evidence>
<evidence type="ECO:0000256" key="18">
    <source>
        <dbReference type="ARBA" id="ARBA00023180"/>
    </source>
</evidence>
<dbReference type="InterPro" id="IPR036920">
    <property type="entry name" value="Ribosomal_uL16_sf"/>
</dbReference>
<dbReference type="Gene3D" id="3.30.60.300">
    <property type="match status" value="1"/>
</dbReference>
<dbReference type="GO" id="GO:0005524">
    <property type="term" value="F:ATP binding"/>
    <property type="evidence" value="ECO:0007669"/>
    <property type="project" value="UniProtKB-UniRule"/>
</dbReference>
<feature type="region of interest" description="Disordered" evidence="24">
    <location>
        <begin position="926"/>
        <end position="965"/>
    </location>
</feature>
<dbReference type="PROSITE" id="PS50011">
    <property type="entry name" value="PROTEIN_KINASE_DOM"/>
    <property type="match status" value="1"/>
</dbReference>
<dbReference type="FunFam" id="3.30.200.20:FF:000328">
    <property type="entry name" value="Leucine-rich repeat protein kinase family protein"/>
    <property type="match status" value="1"/>
</dbReference>
<evidence type="ECO:0000256" key="25">
    <source>
        <dbReference type="SAM" id="Phobius"/>
    </source>
</evidence>
<keyword evidence="28" id="KW-1185">Reference proteome</keyword>
<dbReference type="Pfam" id="PF07714">
    <property type="entry name" value="PK_Tyr_Ser-Thr"/>
    <property type="match status" value="1"/>
</dbReference>
<evidence type="ECO:0000256" key="19">
    <source>
        <dbReference type="ARBA" id="ARBA00023274"/>
    </source>
</evidence>
<feature type="transmembrane region" description="Helical" evidence="25">
    <location>
        <begin position="569"/>
        <end position="593"/>
    </location>
</feature>
<dbReference type="InterPro" id="IPR008271">
    <property type="entry name" value="Ser/Thr_kinase_AS"/>
</dbReference>
<evidence type="ECO:0000256" key="6">
    <source>
        <dbReference type="ARBA" id="ARBA00022614"/>
    </source>
</evidence>
<evidence type="ECO:0000256" key="9">
    <source>
        <dbReference type="ARBA" id="ARBA00022729"/>
    </source>
</evidence>
<evidence type="ECO:0000256" key="1">
    <source>
        <dbReference type="ARBA" id="ARBA00004479"/>
    </source>
</evidence>
<comment type="similarity">
    <text evidence="3">Belongs to the universal ribosomal protein uL16 family.</text>
</comment>
<dbReference type="InterPro" id="IPR001245">
    <property type="entry name" value="Ser-Thr/Tyr_kinase_cat_dom"/>
</dbReference>
<dbReference type="CDD" id="cd14066">
    <property type="entry name" value="STKc_IRAK"/>
    <property type="match status" value="1"/>
</dbReference>
<dbReference type="InterPro" id="IPR032675">
    <property type="entry name" value="LRR_dom_sf"/>
</dbReference>
<feature type="binding site" evidence="23">
    <location>
        <position position="662"/>
    </location>
    <ligand>
        <name>ATP</name>
        <dbReference type="ChEBI" id="CHEBI:30616"/>
    </ligand>
</feature>
<dbReference type="SMART" id="SM00220">
    <property type="entry name" value="S_TKc"/>
    <property type="match status" value="1"/>
</dbReference>
<comment type="subunit">
    <text evidence="20">Component of the small ribosomal subunit. Mature ribosomes consist of a small (40S) and a large (60S) subunit. The 40S subunit contains about 33 different proteins and 1 molecule of RNA (18S). The 60S subunit contains about 49 different proteins and 3 molecules of RNA (25S, 5.8S and 5S).</text>
</comment>
<dbReference type="Pfam" id="PF00560">
    <property type="entry name" value="LRR_1"/>
    <property type="match status" value="5"/>
</dbReference>
<evidence type="ECO:0000256" key="11">
    <source>
        <dbReference type="ARBA" id="ARBA00022741"/>
    </source>
</evidence>
<comment type="catalytic activity">
    <reaction evidence="21">
        <text>L-threonyl-[protein] + ATP = O-phospho-L-threonyl-[protein] + ADP + H(+)</text>
        <dbReference type="Rhea" id="RHEA:46608"/>
        <dbReference type="Rhea" id="RHEA-COMP:11060"/>
        <dbReference type="Rhea" id="RHEA-COMP:11605"/>
        <dbReference type="ChEBI" id="CHEBI:15378"/>
        <dbReference type="ChEBI" id="CHEBI:30013"/>
        <dbReference type="ChEBI" id="CHEBI:30616"/>
        <dbReference type="ChEBI" id="CHEBI:61977"/>
        <dbReference type="ChEBI" id="CHEBI:456216"/>
        <dbReference type="EC" id="2.7.11.1"/>
    </reaction>
</comment>
<gene>
    <name evidence="27" type="ORF">E3N88_11209</name>
</gene>
<evidence type="ECO:0000256" key="4">
    <source>
        <dbReference type="ARBA" id="ARBA00012513"/>
    </source>
</evidence>
<dbReference type="CDD" id="cd01433">
    <property type="entry name" value="Ribosomal_L16_L10e"/>
    <property type="match status" value="1"/>
</dbReference>
<feature type="domain" description="Protein kinase" evidence="26">
    <location>
        <begin position="634"/>
        <end position="908"/>
    </location>
</feature>
<keyword evidence="11 23" id="KW-0547">Nucleotide-binding</keyword>
<evidence type="ECO:0000256" key="8">
    <source>
        <dbReference type="ARBA" id="ARBA00022692"/>
    </source>
</evidence>
<dbReference type="InterPro" id="IPR017441">
    <property type="entry name" value="Protein_kinase_ATP_BS"/>
</dbReference>
<dbReference type="SUPFAM" id="SSF56112">
    <property type="entry name" value="Protein kinase-like (PK-like)"/>
    <property type="match status" value="1"/>
</dbReference>
<keyword evidence="5" id="KW-0723">Serine/threonine-protein kinase</keyword>
<dbReference type="InterPro" id="IPR013210">
    <property type="entry name" value="LRR_N_plant-typ"/>
</dbReference>
<dbReference type="OrthoDB" id="2020077at2759"/>
<keyword evidence="12" id="KW-0418">Kinase</keyword>
<dbReference type="InterPro" id="IPR001611">
    <property type="entry name" value="Leu-rich_rpt"/>
</dbReference>
<evidence type="ECO:0000256" key="5">
    <source>
        <dbReference type="ARBA" id="ARBA00022527"/>
    </source>
</evidence>
<evidence type="ECO:0000256" key="20">
    <source>
        <dbReference type="ARBA" id="ARBA00026019"/>
    </source>
</evidence>
<evidence type="ECO:0000313" key="28">
    <source>
        <dbReference type="Proteomes" id="UP000326396"/>
    </source>
</evidence>
<dbReference type="Gene3D" id="3.80.10.10">
    <property type="entry name" value="Ribonuclease Inhibitor"/>
    <property type="match status" value="2"/>
</dbReference>
<dbReference type="GO" id="GO:1990904">
    <property type="term" value="C:ribonucleoprotein complex"/>
    <property type="evidence" value="ECO:0007669"/>
    <property type="project" value="UniProtKB-KW"/>
</dbReference>
<dbReference type="Pfam" id="PF08263">
    <property type="entry name" value="LRRNT_2"/>
    <property type="match status" value="1"/>
</dbReference>
<dbReference type="Proteomes" id="UP000326396">
    <property type="component" value="Linkage Group LG13"/>
</dbReference>
<evidence type="ECO:0000256" key="23">
    <source>
        <dbReference type="PROSITE-ProRule" id="PRU10141"/>
    </source>
</evidence>
<dbReference type="Pfam" id="PF13855">
    <property type="entry name" value="LRR_8"/>
    <property type="match status" value="1"/>
</dbReference>
<dbReference type="FunFam" id="1.10.510.10:FF:000453">
    <property type="entry name" value="LRR receptor-like serine/threonine-protein kinase HSL2"/>
    <property type="match status" value="1"/>
</dbReference>
<dbReference type="GO" id="GO:0016020">
    <property type="term" value="C:membrane"/>
    <property type="evidence" value="ECO:0007669"/>
    <property type="project" value="UniProtKB-SubCell"/>
</dbReference>
<evidence type="ECO:0000256" key="10">
    <source>
        <dbReference type="ARBA" id="ARBA00022737"/>
    </source>
</evidence>
<dbReference type="GO" id="GO:0006412">
    <property type="term" value="P:translation"/>
    <property type="evidence" value="ECO:0007669"/>
    <property type="project" value="InterPro"/>
</dbReference>
<sequence length="1105" mass="122415">MAAFLVSSNHRDLLYKLQGQRKTKSILANPIVIADRNWCPQHSPDVEMTALRLIRESLVDPYDNLSNWGRGDPCASNWTGVLCFNTTQNDNYFHVRELLLLNLNLSGTLSPALAQLSDMEILDVMWNKITGSIPKEIGELTKLRLLLLNGNELTGSLPEEIGYLPNLDRIQIDQNHISGPIPKSFANLNKTMHFHMNNNSLSGTIPAELSRLPLLVHLLLDNNNLSGPLPPELSLLPSLLILQLDNNHFDGIIPPSYGNMLKLLKLSLRNCTLQGPIPDLSRIPKLAYIDLSNNNLNGSIPNMNLSDDITTIDLSRNRLTGTIPPIFSGLPNLQRLSLFNNSLNGSVPSNIWQNKTLNSTQRLILDMQNNDISGVSGSLILPPNVTLSLQGNPACSNASISVFCQSPLALVSHLQSIPSNSTENCPASCPLDYEYAPGSPTPCFCAAPLLIGYRLKSPGFSDFEPYFYSFEVYLTSGLQIKQFQLDLTHEWEKGPRLRMLLKIFPEFTGPTSNAFNMSEVFRIRSLFTQWEIPDSEIFGPYELLNFALLGPYQDFGPPPSSSSGISKGAVAGIVIGAIFGAVLLSAFASLYILRLHRRKYYAVSKRRRVSRASLKIEGVKSFTYEEMKHATYNFDVGSEVGQGGYGRVYKGVLADGTVVAIKRAQEGSLQGEKEFLTEIELLSRLHHRNLVSLLGFCDEEGEQMLVYEFMSNGTLRDHLSEKYKESLSFGMRLRIALGSAKGILYLHSEANPPIFHRDIKATNILLDSTLIAKVADFGLSRLAPVADMEGVVPGHVSTVVKGTPGYLDPEYFLTHKLTDKSDVYSLGVVFLELMTGMHPITHGKNIVREVNIAYRSGMIFSVIDAKMGSYPSECVEKFVTLALKCCKDDTDERPSMAQVVRELENIRLMMPESDTGTNDYVVTESGKHVSTDQSSSSTTKNPYVSSDISGSDLRQSKKKSAMGRRKDAFHLRVRVHPFHVLRINKMLSCAGADRLQTGMRGAFGKPQGVCARVSIGQVLLSVRCKDTNSPHAQEALRRAKFKFPGRQKIIVSRKWGFTKFSRTDYLQWKSENRIVSDGVNAKLLGCHGPLANRQPGRAFLDAAAA</sequence>
<dbReference type="InterPro" id="IPR018255">
    <property type="entry name" value="Ribosomal_uL16_CS_euk_arc"/>
</dbReference>
<evidence type="ECO:0000256" key="13">
    <source>
        <dbReference type="ARBA" id="ARBA00022840"/>
    </source>
</evidence>
<dbReference type="AlphaFoldDB" id="A0A5N6PDU8"/>
<dbReference type="Gene3D" id="3.90.1170.10">
    <property type="entry name" value="Ribosomal protein L10e/L16"/>
    <property type="match status" value="1"/>
</dbReference>
<organism evidence="27 28">
    <name type="scientific">Mikania micrantha</name>
    <name type="common">bitter vine</name>
    <dbReference type="NCBI Taxonomy" id="192012"/>
    <lineage>
        <taxon>Eukaryota</taxon>
        <taxon>Viridiplantae</taxon>
        <taxon>Streptophyta</taxon>
        <taxon>Embryophyta</taxon>
        <taxon>Tracheophyta</taxon>
        <taxon>Spermatophyta</taxon>
        <taxon>Magnoliopsida</taxon>
        <taxon>eudicotyledons</taxon>
        <taxon>Gunneridae</taxon>
        <taxon>Pentapetalae</taxon>
        <taxon>asterids</taxon>
        <taxon>campanulids</taxon>
        <taxon>Asterales</taxon>
        <taxon>Asteraceae</taxon>
        <taxon>Asteroideae</taxon>
        <taxon>Heliantheae alliance</taxon>
        <taxon>Eupatorieae</taxon>
        <taxon>Mikania</taxon>
    </lineage>
</organism>
<evidence type="ECO:0000256" key="24">
    <source>
        <dbReference type="SAM" id="MobiDB-lite"/>
    </source>
</evidence>
<dbReference type="GO" id="GO:0005840">
    <property type="term" value="C:ribosome"/>
    <property type="evidence" value="ECO:0007669"/>
    <property type="project" value="UniProtKB-KW"/>
</dbReference>
<keyword evidence="9" id="KW-0732">Signal</keyword>
<keyword evidence="19" id="KW-0687">Ribonucleoprotein</keyword>
<dbReference type="InterPro" id="IPR000719">
    <property type="entry name" value="Prot_kinase_dom"/>
</dbReference>
<dbReference type="FunFam" id="3.30.60.300:FF:000003">
    <property type="entry name" value="60S ribosomal protein L10, putative"/>
    <property type="match status" value="1"/>
</dbReference>
<evidence type="ECO:0000256" key="14">
    <source>
        <dbReference type="ARBA" id="ARBA00022980"/>
    </source>
</evidence>
<name>A0A5N6PDU8_9ASTR</name>
<comment type="caution">
    <text evidence="27">The sequence shown here is derived from an EMBL/GenBank/DDBJ whole genome shotgun (WGS) entry which is preliminary data.</text>
</comment>
<keyword evidence="8 25" id="KW-0812">Transmembrane</keyword>
<dbReference type="Pfam" id="PF00252">
    <property type="entry name" value="Ribosomal_L16"/>
    <property type="match status" value="1"/>
</dbReference>
<keyword evidence="7" id="KW-0808">Transferase</keyword>
<reference evidence="27 28" key="1">
    <citation type="submission" date="2019-05" db="EMBL/GenBank/DDBJ databases">
        <title>Mikania micrantha, genome provides insights into the molecular mechanism of rapid growth.</title>
        <authorList>
            <person name="Liu B."/>
        </authorList>
    </citation>
    <scope>NUCLEOTIDE SEQUENCE [LARGE SCALE GENOMIC DNA]</scope>
    <source>
        <strain evidence="27">NLD-2019</strain>
        <tissue evidence="27">Leaf</tissue>
    </source>
</reference>
<keyword evidence="17" id="KW-0675">Receptor</keyword>
<evidence type="ECO:0000256" key="7">
    <source>
        <dbReference type="ARBA" id="ARBA00022679"/>
    </source>
</evidence>
<dbReference type="Gene3D" id="1.10.510.10">
    <property type="entry name" value="Transferase(Phosphotransferase) domain 1"/>
    <property type="match status" value="1"/>
</dbReference>
<dbReference type="PROSITE" id="PS01257">
    <property type="entry name" value="RIBOSOMAL_L10E"/>
    <property type="match status" value="1"/>
</dbReference>
<evidence type="ECO:0000256" key="16">
    <source>
        <dbReference type="ARBA" id="ARBA00023136"/>
    </source>
</evidence>
<keyword evidence="18" id="KW-0325">Glycoprotein</keyword>
<dbReference type="EMBL" id="SZYD01000005">
    <property type="protein sequence ID" value="KAD6119938.1"/>
    <property type="molecule type" value="Genomic_DNA"/>
</dbReference>
<comment type="subcellular location">
    <subcellularLocation>
        <location evidence="1">Membrane</location>
        <topology evidence="1">Single-pass type I membrane protein</topology>
    </subcellularLocation>
</comment>
<dbReference type="InterPro" id="IPR047873">
    <property type="entry name" value="Ribosomal_uL16"/>
</dbReference>
<evidence type="ECO:0000256" key="21">
    <source>
        <dbReference type="ARBA" id="ARBA00047899"/>
    </source>
</evidence>